<keyword evidence="2 4" id="KW-0418">Kinase</keyword>
<evidence type="ECO:0000313" key="4">
    <source>
        <dbReference type="EMBL" id="OLP43419.1"/>
    </source>
</evidence>
<dbReference type="RefSeq" id="WP_075640740.1">
    <property type="nucleotide sequence ID" value="NZ_MKIM01000028.1"/>
</dbReference>
<dbReference type="InterPro" id="IPR029056">
    <property type="entry name" value="Ribokinase-like"/>
</dbReference>
<dbReference type="Gene3D" id="3.40.1190.20">
    <property type="match status" value="1"/>
</dbReference>
<comment type="caution">
    <text evidence="4">The sequence shown here is derived from an EMBL/GenBank/DDBJ whole genome shotgun (WGS) entry which is preliminary data.</text>
</comment>
<keyword evidence="5" id="KW-1185">Reference proteome</keyword>
<evidence type="ECO:0000256" key="1">
    <source>
        <dbReference type="ARBA" id="ARBA00022679"/>
    </source>
</evidence>
<dbReference type="STRING" id="1867956.BJF95_21335"/>
<evidence type="ECO:0000256" key="2">
    <source>
        <dbReference type="ARBA" id="ARBA00022777"/>
    </source>
</evidence>
<protein>
    <submittedName>
        <fullName evidence="4">Carbohydrate kinase</fullName>
    </submittedName>
</protein>
<reference evidence="4 5" key="1">
    <citation type="submission" date="2016-09" db="EMBL/GenBank/DDBJ databases">
        <title>Rhizobium oryziradicis sp. nov., isolated from the root of rice.</title>
        <authorList>
            <person name="Zhao J."/>
            <person name="Zhang X."/>
        </authorList>
    </citation>
    <scope>NUCLEOTIDE SEQUENCE [LARGE SCALE GENOMIC DNA]</scope>
    <source>
        <strain evidence="4 5">N19</strain>
    </source>
</reference>
<organism evidence="4 5">
    <name type="scientific">Rhizobium oryziradicis</name>
    <dbReference type="NCBI Taxonomy" id="1867956"/>
    <lineage>
        <taxon>Bacteria</taxon>
        <taxon>Pseudomonadati</taxon>
        <taxon>Pseudomonadota</taxon>
        <taxon>Alphaproteobacteria</taxon>
        <taxon>Hyphomicrobiales</taxon>
        <taxon>Rhizobiaceae</taxon>
        <taxon>Rhizobium/Agrobacterium group</taxon>
        <taxon>Rhizobium</taxon>
    </lineage>
</organism>
<dbReference type="Pfam" id="PF00294">
    <property type="entry name" value="PfkB"/>
    <property type="match status" value="1"/>
</dbReference>
<gene>
    <name evidence="4" type="ORF">BJF95_21335</name>
</gene>
<dbReference type="AlphaFoldDB" id="A0A1Q8ZNF2"/>
<sequence>MEIDILVLGGAHIDRRGRIDGETVPGASNPGRWIEEPGGGGFNAARSLARLGLRVTMISPRGGDAIGQRVAQAAADAGVDDRPFTFLDRATPSYTAILERDGNLVIAIADMDLYRLFTPRRLKIRAVREAILNASALLIDANLPPETIESLARHAQEIGKPVAGIGISPAKVVRYRNCLDAMDYLFLNAAEAKTLTAASPSDPAEWPALLRKLGLKGGVVTNGSGPVIAFNNEGDFALTPPKLDTLVDVTGAGDSLCAGTLSQLVKGHGLAQALKHGVALAGLTLLSPHATAEDLTPERLSAHLDDIPEPCALSQ</sequence>
<dbReference type="PANTHER" id="PTHR10584">
    <property type="entry name" value="SUGAR KINASE"/>
    <property type="match status" value="1"/>
</dbReference>
<accession>A0A1Q8ZNF2</accession>
<keyword evidence="1" id="KW-0808">Transferase</keyword>
<feature type="domain" description="Carbohydrate kinase PfkB" evidence="3">
    <location>
        <begin position="5"/>
        <end position="292"/>
    </location>
</feature>
<dbReference type="InterPro" id="IPR011611">
    <property type="entry name" value="PfkB_dom"/>
</dbReference>
<dbReference type="CDD" id="cd01941">
    <property type="entry name" value="YeiC_kinase_like"/>
    <property type="match status" value="1"/>
</dbReference>
<evidence type="ECO:0000313" key="5">
    <source>
        <dbReference type="Proteomes" id="UP000186894"/>
    </source>
</evidence>
<dbReference type="PANTHER" id="PTHR10584:SF166">
    <property type="entry name" value="RIBOKINASE"/>
    <property type="match status" value="1"/>
</dbReference>
<dbReference type="EMBL" id="MKIM01000028">
    <property type="protein sequence ID" value="OLP43419.1"/>
    <property type="molecule type" value="Genomic_DNA"/>
</dbReference>
<proteinExistence type="predicted"/>
<dbReference type="GO" id="GO:0016301">
    <property type="term" value="F:kinase activity"/>
    <property type="evidence" value="ECO:0007669"/>
    <property type="project" value="UniProtKB-KW"/>
</dbReference>
<evidence type="ECO:0000259" key="3">
    <source>
        <dbReference type="Pfam" id="PF00294"/>
    </source>
</evidence>
<name>A0A1Q8ZNF2_9HYPH</name>
<dbReference type="OrthoDB" id="9806249at2"/>
<dbReference type="SUPFAM" id="SSF53613">
    <property type="entry name" value="Ribokinase-like"/>
    <property type="match status" value="1"/>
</dbReference>
<dbReference type="Proteomes" id="UP000186894">
    <property type="component" value="Unassembled WGS sequence"/>
</dbReference>